<accession>A0A2A9NDV9</accession>
<evidence type="ECO:0000313" key="4">
    <source>
        <dbReference type="Proteomes" id="UP000242287"/>
    </source>
</evidence>
<keyword evidence="4" id="KW-1185">Reference proteome</keyword>
<dbReference type="AlphaFoldDB" id="A0A2A9NDV9"/>
<keyword evidence="1" id="KW-0472">Membrane</keyword>
<keyword evidence="1" id="KW-1133">Transmembrane helix</keyword>
<feature type="domain" description="DUF6533" evidence="2">
    <location>
        <begin position="23"/>
        <end position="68"/>
    </location>
</feature>
<feature type="transmembrane region" description="Helical" evidence="1">
    <location>
        <begin position="60"/>
        <end position="76"/>
    </location>
</feature>
<feature type="transmembrane region" description="Helical" evidence="1">
    <location>
        <begin position="171"/>
        <end position="193"/>
    </location>
</feature>
<gene>
    <name evidence="3" type="ORF">AMATHDRAFT_67626</name>
</gene>
<name>A0A2A9NDV9_9AGAR</name>
<evidence type="ECO:0000259" key="2">
    <source>
        <dbReference type="Pfam" id="PF20151"/>
    </source>
</evidence>
<feature type="transmembrane region" description="Helical" evidence="1">
    <location>
        <begin position="122"/>
        <end position="141"/>
    </location>
</feature>
<evidence type="ECO:0000313" key="3">
    <source>
        <dbReference type="EMBL" id="PFH47494.1"/>
    </source>
</evidence>
<feature type="transmembrane region" description="Helical" evidence="1">
    <location>
        <begin position="26"/>
        <end position="48"/>
    </location>
</feature>
<dbReference type="Proteomes" id="UP000242287">
    <property type="component" value="Unassembled WGS sequence"/>
</dbReference>
<feature type="transmembrane region" description="Helical" evidence="1">
    <location>
        <begin position="213"/>
        <end position="233"/>
    </location>
</feature>
<keyword evidence="1" id="KW-0812">Transmembrane</keyword>
<reference evidence="3 4" key="1">
    <citation type="submission" date="2014-02" db="EMBL/GenBank/DDBJ databases">
        <title>Transposable element dynamics among asymbiotic and ectomycorrhizal Amanita fungi.</title>
        <authorList>
            <consortium name="DOE Joint Genome Institute"/>
            <person name="Hess J."/>
            <person name="Skrede I."/>
            <person name="Wolfe B."/>
            <person name="LaButti K."/>
            <person name="Ohm R.A."/>
            <person name="Grigoriev I.V."/>
            <person name="Pringle A."/>
        </authorList>
    </citation>
    <scope>NUCLEOTIDE SEQUENCE [LARGE SCALE GENOMIC DNA]</scope>
    <source>
        <strain evidence="3 4">SKay4041</strain>
    </source>
</reference>
<dbReference type="OrthoDB" id="3350812at2759"/>
<sequence>MNKVQAAQVITPAVVRRVLITNYSDVASIALFCFDYLLTLSLEIKYVWPSRWSIVKVLHVIMRYVPFFSVTFLLLVETPSRSAEACTILMKMYTFGVVTAIFAAEAVLTLRIWAIYSRSRTLGLLLLVIYSGVVLSIFINVGIMLSYTKFAIIPLPSGPTCLVVRANRKLVFIWFVLAVYDAFQCILLGYQAYEAFRHGGKFKLFDVIYKDGIIYYIFMMGMSMLGMIFIMSLPPEYLRLSAGPTHVIHTSLTARVVLHAREFVERQRAGLDWLSVNIPFTTKDIASGAAPAT</sequence>
<dbReference type="InterPro" id="IPR045340">
    <property type="entry name" value="DUF6533"/>
</dbReference>
<proteinExistence type="predicted"/>
<dbReference type="EMBL" id="KZ302108">
    <property type="protein sequence ID" value="PFH47494.1"/>
    <property type="molecule type" value="Genomic_DNA"/>
</dbReference>
<feature type="transmembrane region" description="Helical" evidence="1">
    <location>
        <begin position="88"/>
        <end position="110"/>
    </location>
</feature>
<dbReference type="Pfam" id="PF20151">
    <property type="entry name" value="DUF6533"/>
    <property type="match status" value="1"/>
</dbReference>
<organism evidence="3 4">
    <name type="scientific">Amanita thiersii Skay4041</name>
    <dbReference type="NCBI Taxonomy" id="703135"/>
    <lineage>
        <taxon>Eukaryota</taxon>
        <taxon>Fungi</taxon>
        <taxon>Dikarya</taxon>
        <taxon>Basidiomycota</taxon>
        <taxon>Agaricomycotina</taxon>
        <taxon>Agaricomycetes</taxon>
        <taxon>Agaricomycetidae</taxon>
        <taxon>Agaricales</taxon>
        <taxon>Pluteineae</taxon>
        <taxon>Amanitaceae</taxon>
        <taxon>Amanita</taxon>
    </lineage>
</organism>
<evidence type="ECO:0000256" key="1">
    <source>
        <dbReference type="SAM" id="Phobius"/>
    </source>
</evidence>
<protein>
    <recommendedName>
        <fullName evidence="2">DUF6533 domain-containing protein</fullName>
    </recommendedName>
</protein>